<accession>A0ABS6E1S7</accession>
<evidence type="ECO:0000256" key="6">
    <source>
        <dbReference type="ARBA" id="ARBA00022989"/>
    </source>
</evidence>
<feature type="transmembrane region" description="Helical" evidence="8">
    <location>
        <begin position="348"/>
        <end position="369"/>
    </location>
</feature>
<dbReference type="PANTHER" id="PTHR47019">
    <property type="entry name" value="LIPID II FLIPPASE MURJ"/>
    <property type="match status" value="1"/>
</dbReference>
<evidence type="ECO:0000256" key="5">
    <source>
        <dbReference type="ARBA" id="ARBA00022984"/>
    </source>
</evidence>
<feature type="transmembrane region" description="Helical" evidence="8">
    <location>
        <begin position="12"/>
        <end position="33"/>
    </location>
</feature>
<feature type="transmembrane region" description="Helical" evidence="8">
    <location>
        <begin position="185"/>
        <end position="207"/>
    </location>
</feature>
<feature type="transmembrane region" description="Helical" evidence="8">
    <location>
        <begin position="133"/>
        <end position="152"/>
    </location>
</feature>
<keyword evidence="5 8" id="KW-0573">Peptidoglycan synthesis</keyword>
<proteinExistence type="inferred from homology"/>
<keyword evidence="8 9" id="KW-0961">Cell wall biogenesis/degradation</keyword>
<dbReference type="NCBIfam" id="TIGR01695">
    <property type="entry name" value="murJ_mviN"/>
    <property type="match status" value="1"/>
</dbReference>
<evidence type="ECO:0000256" key="2">
    <source>
        <dbReference type="ARBA" id="ARBA00022475"/>
    </source>
</evidence>
<dbReference type="Pfam" id="PF03023">
    <property type="entry name" value="MurJ"/>
    <property type="match status" value="1"/>
</dbReference>
<keyword evidence="4 8" id="KW-0133">Cell shape</keyword>
<dbReference type="InterPro" id="IPR051050">
    <property type="entry name" value="Lipid_II_flippase_MurJ/MviN"/>
</dbReference>
<feature type="transmembrane region" description="Helical" evidence="8">
    <location>
        <begin position="407"/>
        <end position="428"/>
    </location>
</feature>
<dbReference type="CDD" id="cd13123">
    <property type="entry name" value="MATE_MurJ_like"/>
    <property type="match status" value="1"/>
</dbReference>
<feature type="transmembrane region" description="Helical" evidence="8">
    <location>
        <begin position="45"/>
        <end position="70"/>
    </location>
</feature>
<comment type="similarity">
    <text evidence="8 9">Belongs to the MurJ/MviN family.</text>
</comment>
<keyword evidence="2 8" id="KW-1003">Cell membrane</keyword>
<feature type="transmembrane region" description="Helical" evidence="8">
    <location>
        <begin position="474"/>
        <end position="498"/>
    </location>
</feature>
<evidence type="ECO:0000256" key="9">
    <source>
        <dbReference type="PIRNR" id="PIRNR002869"/>
    </source>
</evidence>
<dbReference type="Proteomes" id="UP000749471">
    <property type="component" value="Unassembled WGS sequence"/>
</dbReference>
<evidence type="ECO:0000256" key="3">
    <source>
        <dbReference type="ARBA" id="ARBA00022692"/>
    </source>
</evidence>
<dbReference type="HAMAP" id="MF_02078">
    <property type="entry name" value="MurJ_MviN"/>
    <property type="match status" value="1"/>
</dbReference>
<comment type="function">
    <text evidence="8 9">Involved in peptidoglycan biosynthesis. Transports lipid-linked peptidoglycan precursors from the inner to the outer leaflet of the cytoplasmic membrane.</text>
</comment>
<feature type="transmembrane region" description="Helical" evidence="8">
    <location>
        <begin position="310"/>
        <end position="328"/>
    </location>
</feature>
<evidence type="ECO:0000313" key="11">
    <source>
        <dbReference type="Proteomes" id="UP000749471"/>
    </source>
</evidence>
<comment type="subcellular location">
    <subcellularLocation>
        <location evidence="1 8">Cell membrane</location>
        <topology evidence="1 8">Multi-pass membrane protein</topology>
    </subcellularLocation>
</comment>
<feature type="transmembrane region" description="Helical" evidence="8">
    <location>
        <begin position="273"/>
        <end position="290"/>
    </location>
</feature>
<evidence type="ECO:0000256" key="7">
    <source>
        <dbReference type="ARBA" id="ARBA00023136"/>
    </source>
</evidence>
<dbReference type="PANTHER" id="PTHR47019:SF1">
    <property type="entry name" value="LIPID II FLIPPASE MURJ"/>
    <property type="match status" value="1"/>
</dbReference>
<evidence type="ECO:0000256" key="1">
    <source>
        <dbReference type="ARBA" id="ARBA00004651"/>
    </source>
</evidence>
<feature type="transmembrane region" description="Helical" evidence="8">
    <location>
        <begin position="228"/>
        <end position="248"/>
    </location>
</feature>
<feature type="transmembrane region" description="Helical" evidence="8">
    <location>
        <begin position="381"/>
        <end position="401"/>
    </location>
</feature>
<protein>
    <recommendedName>
        <fullName evidence="8">Probable lipid II flippase MurJ</fullName>
    </recommendedName>
</protein>
<keyword evidence="3 8" id="KW-0812">Transmembrane</keyword>
<dbReference type="PIRSF" id="PIRSF002869">
    <property type="entry name" value="MviN"/>
    <property type="match status" value="1"/>
</dbReference>
<dbReference type="InterPro" id="IPR004268">
    <property type="entry name" value="MurJ"/>
</dbReference>
<keyword evidence="8 9" id="KW-0813">Transport</keyword>
<evidence type="ECO:0000256" key="8">
    <source>
        <dbReference type="HAMAP-Rule" id="MF_02078"/>
    </source>
</evidence>
<keyword evidence="11" id="KW-1185">Reference proteome</keyword>
<gene>
    <name evidence="8 10" type="primary">murJ</name>
    <name evidence="10" type="ORF">KQI42_02500</name>
</gene>
<comment type="pathway">
    <text evidence="8">Cell wall biogenesis; peptidoglycan biosynthesis.</text>
</comment>
<dbReference type="EMBL" id="JAHLPM010000002">
    <property type="protein sequence ID" value="MBU5436860.1"/>
    <property type="molecule type" value="Genomic_DNA"/>
</dbReference>
<feature type="transmembrane region" description="Helical" evidence="8">
    <location>
        <begin position="440"/>
        <end position="462"/>
    </location>
</feature>
<feature type="transmembrane region" description="Helical" evidence="8">
    <location>
        <begin position="159"/>
        <end position="179"/>
    </location>
</feature>
<keyword evidence="7 8" id="KW-0472">Membrane</keyword>
<sequence>MTKQQKIAKSAAMIAIFTLISKALGFIREVMIASKFGSGMETDTYFVAMTATVLIMGTLGAALNTTLIPIFSEIGERHGRKGKLKYLNNILNVVFLITIILALLGFFLSPVIIKILAKGFQGEQYDLAVKLNRIGLPIVIFLGFTYVFSGFLHSSEKFGPPAIMGLPYNFVFLIYLYFLADNADISGLMIVSVIAASTQFLIQVPAIKSMGYKYSLDVNLGDLYLKKALVLVLPVLLGSAVQQINVIIDKTLASDLIEGSISALTYASRINDLIISVFVMAITTVIFPMLSKAFSQEDNRKVKEILGQGINIILIITVPATIGILMLAEPMVHLFFERGAFDEMATYMTSQALIFYSIGLIGSSLRMMLNKVYYSFQDTTTPMINGVIAVVINVILNLVLIKPMGHTGLALATSISATVTTLILFLDLRQKLGPIGLIKYLVCFVKTLAASGIMAIIVYLLFYKLGGLLPSIKIVQMAILFISVALGAALYFILCCVFRIKEMKVLIKGILRRR</sequence>
<evidence type="ECO:0000256" key="4">
    <source>
        <dbReference type="ARBA" id="ARBA00022960"/>
    </source>
</evidence>
<keyword evidence="6 8" id="KW-1133">Transmembrane helix</keyword>
<name>A0ABS6E1S7_9FIRM</name>
<feature type="transmembrane region" description="Helical" evidence="8">
    <location>
        <begin position="90"/>
        <end position="113"/>
    </location>
</feature>
<comment type="caution">
    <text evidence="10">The sequence shown here is derived from an EMBL/GenBank/DDBJ whole genome shotgun (WGS) entry which is preliminary data.</text>
</comment>
<evidence type="ECO:0000313" key="10">
    <source>
        <dbReference type="EMBL" id="MBU5436860.1"/>
    </source>
</evidence>
<organism evidence="10 11">
    <name type="scientific">Tissierella simiarum</name>
    <dbReference type="NCBI Taxonomy" id="2841534"/>
    <lineage>
        <taxon>Bacteria</taxon>
        <taxon>Bacillati</taxon>
        <taxon>Bacillota</taxon>
        <taxon>Tissierellia</taxon>
        <taxon>Tissierellales</taxon>
        <taxon>Tissierellaceae</taxon>
        <taxon>Tissierella</taxon>
    </lineage>
</organism>
<reference evidence="10 11" key="1">
    <citation type="submission" date="2021-06" db="EMBL/GenBank/DDBJ databases">
        <authorList>
            <person name="Sun Q."/>
            <person name="Li D."/>
        </authorList>
    </citation>
    <scope>NUCLEOTIDE SEQUENCE [LARGE SCALE GENOMIC DNA]</scope>
    <source>
        <strain evidence="10 11">MSJ-40</strain>
    </source>
</reference>
<dbReference type="RefSeq" id="WP_216516415.1">
    <property type="nucleotide sequence ID" value="NZ_JAHLPM010000002.1"/>
</dbReference>